<dbReference type="SUPFAM" id="SSF53187">
    <property type="entry name" value="Zn-dependent exopeptidases"/>
    <property type="match status" value="1"/>
</dbReference>
<dbReference type="GO" id="GO:0050118">
    <property type="term" value="F:N-acetyldiaminopimelate deacetylase activity"/>
    <property type="evidence" value="ECO:0007669"/>
    <property type="project" value="UniProtKB-ARBA"/>
</dbReference>
<comment type="cofactor">
    <cofactor evidence="2">
        <name>Mn(2+)</name>
        <dbReference type="ChEBI" id="CHEBI:29035"/>
    </cofactor>
    <text evidence="2">The Mn(2+) ion enhances activity.</text>
</comment>
<name>A0A4R9BLK4_9MICO</name>
<dbReference type="PANTHER" id="PTHR11014:SF63">
    <property type="entry name" value="METALLOPEPTIDASE, PUTATIVE (AFU_ORTHOLOGUE AFUA_6G09600)-RELATED"/>
    <property type="match status" value="1"/>
</dbReference>
<dbReference type="GO" id="GO:0046872">
    <property type="term" value="F:metal ion binding"/>
    <property type="evidence" value="ECO:0007669"/>
    <property type="project" value="UniProtKB-KW"/>
</dbReference>
<feature type="binding site" evidence="2">
    <location>
        <position position="108"/>
    </location>
    <ligand>
        <name>Mn(2+)</name>
        <dbReference type="ChEBI" id="CHEBI:29035"/>
        <label>2</label>
    </ligand>
</feature>
<dbReference type="EMBL" id="SOHM01000031">
    <property type="protein sequence ID" value="TFD87019.1"/>
    <property type="molecule type" value="Genomic_DNA"/>
</dbReference>
<dbReference type="GO" id="GO:0019877">
    <property type="term" value="P:diaminopimelate biosynthetic process"/>
    <property type="evidence" value="ECO:0007669"/>
    <property type="project" value="UniProtKB-ARBA"/>
</dbReference>
<dbReference type="Gene3D" id="3.30.70.360">
    <property type="match status" value="1"/>
</dbReference>
<evidence type="ECO:0000259" key="3">
    <source>
        <dbReference type="Pfam" id="PF07687"/>
    </source>
</evidence>
<keyword evidence="2" id="KW-0464">Manganese</keyword>
<sequence length="418" mass="43610">MSSSGSNPTALEDIYRFLHMNPELSFQEHNTAALVEAELRELGFDVLTGIGTTGVVGVLRNGDGPTVLLRADMDALPVAEQTGLEYASNTLGNDQDGNEVPVMHACGHDMHVTCLIGAARHLSQDRGSWSGTLEILFQPAEELGAGARAMAEDSLFKRIPRPAVVLGQHVSPLPAGVVAIQPGLAFAAADGIRITFHGRGGHGSRPETTVDPIVMAAATVLRLQTVVSREIAATESLVLTIGSLHAGTKNNIIPDTAELLISMRSFDTDVRDRAITAIRRIAVGESRAAGAPQEAAVDVYESFPCVVNEPAAAERTRASLIEHFGPGAVITSGAVTGSEDIGVLADAAGAACSFWLLGGSDPALFASATTVEETIRIVNQQPSNHSPTYAPVIQPTLDNGVAALAAAARGWLARPTDA</sequence>
<proteinExistence type="predicted"/>
<feature type="binding site" evidence="2">
    <location>
        <position position="142"/>
    </location>
    <ligand>
        <name>Mn(2+)</name>
        <dbReference type="ChEBI" id="CHEBI:29035"/>
        <label>2</label>
    </ligand>
</feature>
<gene>
    <name evidence="4" type="ORF">E3T61_14230</name>
</gene>
<comment type="caution">
    <text evidence="4">The sequence shown here is derived from an EMBL/GenBank/DDBJ whole genome shotgun (WGS) entry which is preliminary data.</text>
</comment>
<dbReference type="Gene3D" id="3.40.630.10">
    <property type="entry name" value="Zn peptidases"/>
    <property type="match status" value="1"/>
</dbReference>
<dbReference type="AlphaFoldDB" id="A0A4R9BLK4"/>
<dbReference type="InterPro" id="IPR036264">
    <property type="entry name" value="Bact_exopeptidase_dim_dom"/>
</dbReference>
<keyword evidence="5" id="KW-1185">Reference proteome</keyword>
<feature type="binding site" evidence="2">
    <location>
        <position position="169"/>
    </location>
    <ligand>
        <name>Mn(2+)</name>
        <dbReference type="ChEBI" id="CHEBI:29035"/>
        <label>2</label>
    </ligand>
</feature>
<dbReference type="InterPro" id="IPR011650">
    <property type="entry name" value="Peptidase_M20_dimer"/>
</dbReference>
<dbReference type="Pfam" id="PF01546">
    <property type="entry name" value="Peptidase_M20"/>
    <property type="match status" value="1"/>
</dbReference>
<dbReference type="InterPro" id="IPR002933">
    <property type="entry name" value="Peptidase_M20"/>
</dbReference>
<dbReference type="RefSeq" id="WP_134641500.1">
    <property type="nucleotide sequence ID" value="NZ_SOHM01000031.1"/>
</dbReference>
<evidence type="ECO:0000313" key="4">
    <source>
        <dbReference type="EMBL" id="TFD87019.1"/>
    </source>
</evidence>
<dbReference type="NCBIfam" id="TIGR01891">
    <property type="entry name" value="amidohydrolases"/>
    <property type="match status" value="1"/>
</dbReference>
<dbReference type="FunFam" id="3.30.70.360:FF:000001">
    <property type="entry name" value="N-acetyldiaminopimelate deacetylase"/>
    <property type="match status" value="1"/>
</dbReference>
<organism evidence="4 5">
    <name type="scientific">Cryobacterium lactosi</name>
    <dbReference type="NCBI Taxonomy" id="1259202"/>
    <lineage>
        <taxon>Bacteria</taxon>
        <taxon>Bacillati</taxon>
        <taxon>Actinomycetota</taxon>
        <taxon>Actinomycetes</taxon>
        <taxon>Micrococcales</taxon>
        <taxon>Microbacteriaceae</taxon>
        <taxon>Cryobacterium</taxon>
    </lineage>
</organism>
<dbReference type="Proteomes" id="UP000298468">
    <property type="component" value="Unassembled WGS sequence"/>
</dbReference>
<evidence type="ECO:0000256" key="2">
    <source>
        <dbReference type="PIRSR" id="PIRSR005962-1"/>
    </source>
</evidence>
<dbReference type="OrthoDB" id="9777385at2"/>
<evidence type="ECO:0000256" key="1">
    <source>
        <dbReference type="ARBA" id="ARBA00022801"/>
    </source>
</evidence>
<dbReference type="InterPro" id="IPR017439">
    <property type="entry name" value="Amidohydrolase"/>
</dbReference>
<accession>A0A4R9BLK4</accession>
<dbReference type="PANTHER" id="PTHR11014">
    <property type="entry name" value="PEPTIDASE M20 FAMILY MEMBER"/>
    <property type="match status" value="1"/>
</dbReference>
<keyword evidence="1 4" id="KW-0378">Hydrolase</keyword>
<reference evidence="4 5" key="1">
    <citation type="submission" date="2019-03" db="EMBL/GenBank/DDBJ databases">
        <title>Genomics of glacier-inhabiting Cryobacterium strains.</title>
        <authorList>
            <person name="Liu Q."/>
            <person name="Xin Y.-H."/>
        </authorList>
    </citation>
    <scope>NUCLEOTIDE SEQUENCE [LARGE SCALE GENOMIC DNA]</scope>
    <source>
        <strain evidence="4 5">Sr59</strain>
    </source>
</reference>
<keyword evidence="2" id="KW-0479">Metal-binding</keyword>
<dbReference type="SUPFAM" id="SSF55031">
    <property type="entry name" value="Bacterial exopeptidase dimerisation domain"/>
    <property type="match status" value="1"/>
</dbReference>
<dbReference type="Pfam" id="PF07687">
    <property type="entry name" value="M20_dimer"/>
    <property type="match status" value="1"/>
</dbReference>
<protein>
    <submittedName>
        <fullName evidence="4">Amidohydrolase</fullName>
    </submittedName>
</protein>
<dbReference type="PIRSF" id="PIRSF005962">
    <property type="entry name" value="Pept_M20D_amidohydro"/>
    <property type="match status" value="1"/>
</dbReference>
<evidence type="ECO:0000313" key="5">
    <source>
        <dbReference type="Proteomes" id="UP000298468"/>
    </source>
</evidence>
<feature type="domain" description="Peptidase M20 dimerisation" evidence="3">
    <location>
        <begin position="191"/>
        <end position="282"/>
    </location>
</feature>
<feature type="binding site" evidence="2">
    <location>
        <position position="106"/>
    </location>
    <ligand>
        <name>Mn(2+)</name>
        <dbReference type="ChEBI" id="CHEBI:29035"/>
        <label>2</label>
    </ligand>
</feature>